<protein>
    <submittedName>
        <fullName evidence="2">3-methyladenine DNA glycosylase</fullName>
    </submittedName>
</protein>
<dbReference type="RefSeq" id="WP_071894755.1">
    <property type="nucleotide sequence ID" value="NZ_CP018135.1"/>
</dbReference>
<dbReference type="Proteomes" id="UP000183530">
    <property type="component" value="Chromosome"/>
</dbReference>
<gene>
    <name evidence="2" type="ORF">BHE16_10110</name>
</gene>
<keyword evidence="1" id="KW-0479">Metal-binding</keyword>
<dbReference type="KEGG" id="nae:BHE16_10110"/>
<dbReference type="PANTHER" id="PTHR30037:SF4">
    <property type="entry name" value="DNA-3-METHYLADENINE GLYCOSYLASE I"/>
    <property type="match status" value="1"/>
</dbReference>
<dbReference type="GO" id="GO:0046872">
    <property type="term" value="F:metal ion binding"/>
    <property type="evidence" value="ECO:0007669"/>
    <property type="project" value="UniProtKB-KW"/>
</dbReference>
<dbReference type="EMBL" id="CP018135">
    <property type="protein sequence ID" value="APF41287.1"/>
    <property type="molecule type" value="Genomic_DNA"/>
</dbReference>
<proteinExistence type="predicted"/>
<dbReference type="PANTHER" id="PTHR30037">
    <property type="entry name" value="DNA-3-METHYLADENINE GLYCOSYLASE 1"/>
    <property type="match status" value="1"/>
</dbReference>
<dbReference type="GO" id="GO:0008725">
    <property type="term" value="F:DNA-3-methyladenine glycosylase activity"/>
    <property type="evidence" value="ECO:0007669"/>
    <property type="project" value="InterPro"/>
</dbReference>
<evidence type="ECO:0000256" key="1">
    <source>
        <dbReference type="PIRSR" id="PIRSR605019-1"/>
    </source>
</evidence>
<dbReference type="Pfam" id="PF03352">
    <property type="entry name" value="Adenine_glyco"/>
    <property type="match status" value="1"/>
</dbReference>
<dbReference type="SUPFAM" id="SSF48150">
    <property type="entry name" value="DNA-glycosylase"/>
    <property type="match status" value="1"/>
</dbReference>
<name>A0A1L2ZQ48_9MICC</name>
<sequence length="203" mass="22614">MTLTSTDNGLILGEDGKVRPLWAASDPLMRQYYDEEWGMPVTDEQGVYERIVLEGFQVGLSWATVLRKRENFREAFHNFEVDTVASFGEEKVEELLQNAGIIRQRAKINAAINNARATQALREEGGLPQLVWSFKPEVTPRPLSMSEVATVSEESKALAKALKKKGFSFVGPTTMYALMEAIGIIDNHLVGSHRRGTSGIWGE</sequence>
<reference evidence="2 3" key="1">
    <citation type="submission" date="2016-11" db="EMBL/GenBank/DDBJ databases">
        <title>Genome sequencing of Zhihengliuella aestuarii B18 antagonistic to Plasmodiophora brassicae.</title>
        <authorList>
            <person name="Luo Y."/>
        </authorList>
    </citation>
    <scope>NUCLEOTIDE SEQUENCE [LARGE SCALE GENOMIC DNA]</scope>
    <source>
        <strain evidence="2 3">B18</strain>
    </source>
</reference>
<dbReference type="InterPro" id="IPR052891">
    <property type="entry name" value="DNA-3mA_glycosylase"/>
</dbReference>
<feature type="binding site" evidence="1">
    <location>
        <position position="188"/>
    </location>
    <ligand>
        <name>Zn(2+)</name>
        <dbReference type="ChEBI" id="CHEBI:29105"/>
    </ligand>
</feature>
<dbReference type="InterPro" id="IPR011257">
    <property type="entry name" value="DNA_glycosylase"/>
</dbReference>
<keyword evidence="3" id="KW-1185">Reference proteome</keyword>
<evidence type="ECO:0000313" key="2">
    <source>
        <dbReference type="EMBL" id="APF41287.1"/>
    </source>
</evidence>
<accession>A0A1L2ZQ48</accession>
<dbReference type="OrthoDB" id="9807664at2"/>
<evidence type="ECO:0000313" key="3">
    <source>
        <dbReference type="Proteomes" id="UP000183530"/>
    </source>
</evidence>
<dbReference type="AlphaFoldDB" id="A0A1L2ZQ48"/>
<organism evidence="2 3">
    <name type="scientific">Neomicrococcus aestuarii</name>
    <dbReference type="NCBI Taxonomy" id="556325"/>
    <lineage>
        <taxon>Bacteria</taxon>
        <taxon>Bacillati</taxon>
        <taxon>Actinomycetota</taxon>
        <taxon>Actinomycetes</taxon>
        <taxon>Micrococcales</taxon>
        <taxon>Micrococcaceae</taxon>
        <taxon>Neomicrococcus</taxon>
    </lineage>
</organism>
<dbReference type="STRING" id="556325.BHE16_10110"/>
<dbReference type="GO" id="GO:0006284">
    <property type="term" value="P:base-excision repair"/>
    <property type="evidence" value="ECO:0007669"/>
    <property type="project" value="InterPro"/>
</dbReference>
<dbReference type="InterPro" id="IPR005019">
    <property type="entry name" value="Adenine_glyco"/>
</dbReference>
<keyword evidence="1" id="KW-0862">Zinc</keyword>
<dbReference type="Gene3D" id="1.10.340.30">
    <property type="entry name" value="Hypothetical protein, domain 2"/>
    <property type="match status" value="1"/>
</dbReference>